<dbReference type="STRING" id="260086.SAMN05216207_10649"/>
<keyword evidence="3" id="KW-0804">Transcription</keyword>
<evidence type="ECO:0000256" key="3">
    <source>
        <dbReference type="ARBA" id="ARBA00023163"/>
    </source>
</evidence>
<dbReference type="EMBL" id="FOUY01000064">
    <property type="protein sequence ID" value="SFO47027.1"/>
    <property type="molecule type" value="Genomic_DNA"/>
</dbReference>
<dbReference type="OrthoDB" id="116659at2"/>
<keyword evidence="7" id="KW-1185">Reference proteome</keyword>
<evidence type="ECO:0000256" key="1">
    <source>
        <dbReference type="ARBA" id="ARBA00023015"/>
    </source>
</evidence>
<evidence type="ECO:0000313" key="7">
    <source>
        <dbReference type="Proteomes" id="UP000199614"/>
    </source>
</evidence>
<dbReference type="SUPFAM" id="SSF46689">
    <property type="entry name" value="Homeodomain-like"/>
    <property type="match status" value="1"/>
</dbReference>
<dbReference type="Pfam" id="PF00440">
    <property type="entry name" value="TetR_N"/>
    <property type="match status" value="1"/>
</dbReference>
<dbReference type="InterPro" id="IPR001647">
    <property type="entry name" value="HTH_TetR"/>
</dbReference>
<feature type="DNA-binding region" description="H-T-H motif" evidence="4">
    <location>
        <begin position="34"/>
        <end position="53"/>
    </location>
</feature>
<organism evidence="6 7">
    <name type="scientific">Pseudonocardia ammonioxydans</name>
    <dbReference type="NCBI Taxonomy" id="260086"/>
    <lineage>
        <taxon>Bacteria</taxon>
        <taxon>Bacillati</taxon>
        <taxon>Actinomycetota</taxon>
        <taxon>Actinomycetes</taxon>
        <taxon>Pseudonocardiales</taxon>
        <taxon>Pseudonocardiaceae</taxon>
        <taxon>Pseudonocardia</taxon>
    </lineage>
</organism>
<dbReference type="AlphaFoldDB" id="A0A1I5HFM3"/>
<accession>A0A1I5HFM3</accession>
<protein>
    <submittedName>
        <fullName evidence="6">Transcriptional regulator, TetR family</fullName>
    </submittedName>
</protein>
<dbReference type="PROSITE" id="PS50977">
    <property type="entry name" value="HTH_TETR_2"/>
    <property type="match status" value="1"/>
</dbReference>
<gene>
    <name evidence="6" type="ORF">SAMN05216207_10649</name>
</gene>
<evidence type="ECO:0000259" key="5">
    <source>
        <dbReference type="PROSITE" id="PS50977"/>
    </source>
</evidence>
<sequence length="202" mass="21945">MPTAPAKPNRGDARVALVAAGRKLFAQQGYDATTTRQIAAEAAVSHALLRYHFSSKAGLRDAVDDDVLGSFTHAVASAREEGTDHGDLAEVGRATALLFGADQERRRYVRRVLVDGDDRAAALLARLVAGAERELERLLPQPSALPPEQRRWAAYQTLFLILGPLLLEPALHTVLGSDPFAPETLAERSHANQRLLQHGLFD</sequence>
<name>A0A1I5HFM3_PSUAM</name>
<keyword evidence="2 4" id="KW-0238">DNA-binding</keyword>
<dbReference type="RefSeq" id="WP_093355705.1">
    <property type="nucleotide sequence ID" value="NZ_FOUY01000064.1"/>
</dbReference>
<dbReference type="GO" id="GO:0000976">
    <property type="term" value="F:transcription cis-regulatory region binding"/>
    <property type="evidence" value="ECO:0007669"/>
    <property type="project" value="TreeGrafter"/>
</dbReference>
<dbReference type="PRINTS" id="PR00455">
    <property type="entry name" value="HTHTETR"/>
</dbReference>
<dbReference type="GO" id="GO:0003700">
    <property type="term" value="F:DNA-binding transcription factor activity"/>
    <property type="evidence" value="ECO:0007669"/>
    <property type="project" value="TreeGrafter"/>
</dbReference>
<feature type="domain" description="HTH tetR-type" evidence="5">
    <location>
        <begin position="11"/>
        <end position="71"/>
    </location>
</feature>
<dbReference type="Proteomes" id="UP000199614">
    <property type="component" value="Unassembled WGS sequence"/>
</dbReference>
<reference evidence="6 7" key="1">
    <citation type="submission" date="2016-10" db="EMBL/GenBank/DDBJ databases">
        <authorList>
            <person name="de Groot N.N."/>
        </authorList>
    </citation>
    <scope>NUCLEOTIDE SEQUENCE [LARGE SCALE GENOMIC DNA]</scope>
    <source>
        <strain evidence="6 7">CGMCC 4.1877</strain>
    </source>
</reference>
<dbReference type="Gene3D" id="1.10.357.10">
    <property type="entry name" value="Tetracycline Repressor, domain 2"/>
    <property type="match status" value="1"/>
</dbReference>
<keyword evidence="1" id="KW-0805">Transcription regulation</keyword>
<dbReference type="InterPro" id="IPR050109">
    <property type="entry name" value="HTH-type_TetR-like_transc_reg"/>
</dbReference>
<evidence type="ECO:0000256" key="4">
    <source>
        <dbReference type="PROSITE-ProRule" id="PRU00335"/>
    </source>
</evidence>
<dbReference type="PANTHER" id="PTHR30055">
    <property type="entry name" value="HTH-TYPE TRANSCRIPTIONAL REGULATOR RUTR"/>
    <property type="match status" value="1"/>
</dbReference>
<dbReference type="InterPro" id="IPR023772">
    <property type="entry name" value="DNA-bd_HTH_TetR-type_CS"/>
</dbReference>
<evidence type="ECO:0000313" key="6">
    <source>
        <dbReference type="EMBL" id="SFO47027.1"/>
    </source>
</evidence>
<dbReference type="InterPro" id="IPR009057">
    <property type="entry name" value="Homeodomain-like_sf"/>
</dbReference>
<dbReference type="PROSITE" id="PS01081">
    <property type="entry name" value="HTH_TETR_1"/>
    <property type="match status" value="1"/>
</dbReference>
<dbReference type="PANTHER" id="PTHR30055:SF234">
    <property type="entry name" value="HTH-TYPE TRANSCRIPTIONAL REGULATOR BETI"/>
    <property type="match status" value="1"/>
</dbReference>
<evidence type="ECO:0000256" key="2">
    <source>
        <dbReference type="ARBA" id="ARBA00023125"/>
    </source>
</evidence>
<proteinExistence type="predicted"/>